<dbReference type="GO" id="GO:0030048">
    <property type="term" value="P:actin filament-based movement"/>
    <property type="evidence" value="ECO:0007669"/>
    <property type="project" value="UniProtKB-ARBA"/>
</dbReference>
<keyword evidence="1 7" id="KW-0547">Nucleotide-binding</keyword>
<dbReference type="PRINTS" id="PR00193">
    <property type="entry name" value="MYOSINHEAVY"/>
</dbReference>
<dbReference type="PANTHER" id="PTHR13140">
    <property type="entry name" value="MYOSIN"/>
    <property type="match status" value="1"/>
</dbReference>
<dbReference type="Gene3D" id="1.20.120.720">
    <property type="entry name" value="Myosin VI head, motor domain, U50 subdomain"/>
    <property type="match status" value="1"/>
</dbReference>
<feature type="binding site" evidence="7">
    <location>
        <begin position="287"/>
        <end position="294"/>
    </location>
    <ligand>
        <name>ATP</name>
        <dbReference type="ChEBI" id="CHEBI:30616"/>
    </ligand>
</feature>
<sequence length="1859" mass="204141">MSASPRSPPSPSGDAADRDDHGRSHSHQHQPFVASPMLKPRHDIVGGRTPPPEARKHNLSSTSSSSSPTVTSMSETFFNALIPKPAMRRRTSSKGSEEATTSTTAAATPSHHQQNSSSSGGGSGPAVGARVWVKHHHDGEWREGTVTRMVDPEIDVQLDGEDVVITKQQYSDVHLVNDLVVEDLTKLDFLHEPGILDCLRIRHASDQIYTYSGDGILVAVNPHRPVPLYGTEVAAIYSELQDYRVVTEQLPPHVFAIAETCYRALFDPAEGGRPTKDPTPQSILISGESGAGKTETAKLVMRYLATRTAITSPLPQPTTTTTTIEDATTDEMVLQSNPLLESFGNAKTLRNDNSSRFGKFVELALDERGISDAYIHTYLLERSRVTQTSAGERSYHIFYQLLLGANQDMLDRLHLLDAVEKNSGGHVGYVSIGDPPTYYSFGGGSHDRSSINVQKQQNGSAMDARAAADLGMTIKAMQIIGLSEDDVEGVLRIVATILHLGFIKFEEDIKDSRTDGGSKISHGTEHLLHAACLLGVSEEQLFSALTKRRFSVSGGVGRREAAEMFTKPLDPQASTESRDALSKVLYSRLFDTLVALVNKSLHRGQNIASLGTSRTISILDIYGFECFAVNDFEQLCINLANERLQGHFNATVLKREQEVYLSEGITWSYIDWISNDDVLELIEGSAGGPTRGVRGPAGLFPMLDEHCRLPQATAKDFGEALYKTYSAATSSRSSRFEMTNKLRSTSSFVIHHYAGGVKYDSEHMLEKNKDYVVADHESLFSTERDDVSDSDDVLACMRRILQPREQTTAGIGNGGSVRSAFKLRSVGSQFRLQLSSLMESLSRTNPQYIRCVRPNQQSKALQFDSVHVLEQLRCGGVLESVRIACAGYPTRRLYGEVLDRYEVLSSRYAREMLVDTATGSRLIPCIAPPCSLGKSAPDDAAKAFTSALLQKHGLTSFQMGKTMVFLRAGQLAALEGSRMLLLNAATTTIQARERSRVARAAYKHAYTCVVRLQAYARRGHAVRIARALRRLRSAIRIQCAFRKWCAKKLADEMRRQHAAAKKIQAASRSWNARRKEAERAIRMVWAVTLCQRAFRASRARREAKRLAVETARRATPTTTTTVTTAELIEEDSATSMGPSAEEMLQLLEEEQERTHRLTSALEEAHVQYTRAMEETRIRHIAEVAQLRDLQQSTVSLTRDKVELTSLVASLESKSNASEKVISELKRKLSDATRELNSTISNHQLEKTEAGQKWGVERRRLEEDISTLKKEVEAVRGSLRQSRQMAASPPRAEAASDDGFTTPTRNRPRTPSFAASPVGTTTSIPPMVTPSPRPRRHPSSLQITSADSSSFPPVVLSLEVAHLLASLEAPFNNETYALIPRSGDVDLSPVSAAKKEEGCVAAMPIHAPLLSHVVFDCILRWLQRTEAPPFPQDDEGVFISSSSASSLIHPLSPEPKWNGSPSNSNVIMSLSVPDEMSSMAAFLMLCRTSERRVDAAANKGESIDESSSSSATAVPISSAQAVKICGVELLRWLFITAFLEEAASSEEMLNSARFVVDVAFNSLASASDTYLQPEAARAAGPVGNTGAAPWGELTAALRSWMDIISSIHVPAEIARLLVRSVMKRLNAVVFNSMAVRGECCTTSFARGARAGCLRLEAWAEECGDAFTGGRPAVRRHLVNVAEAADLLLTHFEDAKRQFRKGMDVSRILKMPGRCPSLSFDQILRLLSQHRDDRYSSVGRDGAYGVTRSREVNELLADLRRAAAEDQQKRNEMQRSGSGDEAAGTSQTATPVAEGLLLPYPRRSGLPEKVSVSLCTWLGVKACFDEPCTRTELVKRFQALPLPGNLAVSPLFAWLHEDKRE</sequence>
<dbReference type="PROSITE" id="PS51456">
    <property type="entry name" value="MYOSIN_MOTOR"/>
    <property type="match status" value="1"/>
</dbReference>
<dbReference type="InterPro" id="IPR002710">
    <property type="entry name" value="Dilute_dom"/>
</dbReference>
<evidence type="ECO:0008006" key="13">
    <source>
        <dbReference type="Google" id="ProtNLM"/>
    </source>
</evidence>
<evidence type="ECO:0000256" key="1">
    <source>
        <dbReference type="ARBA" id="ARBA00022741"/>
    </source>
</evidence>
<evidence type="ECO:0000256" key="7">
    <source>
        <dbReference type="PROSITE-ProRule" id="PRU00782"/>
    </source>
</evidence>
<dbReference type="Gene3D" id="1.20.5.4820">
    <property type="match status" value="1"/>
</dbReference>
<dbReference type="PROSITE" id="PS51126">
    <property type="entry name" value="DILUTE"/>
    <property type="match status" value="1"/>
</dbReference>
<keyword evidence="12" id="KW-1185">Reference proteome</keyword>
<dbReference type="PANTHER" id="PTHR13140:SF781">
    <property type="entry name" value="MYOSIN-15"/>
    <property type="match status" value="1"/>
</dbReference>
<protein>
    <recommendedName>
        <fullName evidence="13">Myosin motor domain-containing protein</fullName>
    </recommendedName>
</protein>
<dbReference type="SUPFAM" id="SSF52540">
    <property type="entry name" value="P-loop containing nucleoside triphosphate hydrolases"/>
    <property type="match status" value="1"/>
</dbReference>
<dbReference type="SMART" id="SM01132">
    <property type="entry name" value="DIL"/>
    <property type="match status" value="1"/>
</dbReference>
<comment type="caution">
    <text evidence="11">The sequence shown here is derived from an EMBL/GenBank/DDBJ whole genome shotgun (WGS) entry which is preliminary data.</text>
</comment>
<dbReference type="GO" id="GO:0000146">
    <property type="term" value="F:microfilament motor activity"/>
    <property type="evidence" value="ECO:0007669"/>
    <property type="project" value="TreeGrafter"/>
</dbReference>
<feature type="region of interest" description="Disordered" evidence="8">
    <location>
        <begin position="269"/>
        <end position="290"/>
    </location>
</feature>
<feature type="region of interest" description="Disordered" evidence="8">
    <location>
        <begin position="1"/>
        <end position="128"/>
    </location>
</feature>
<comment type="similarity">
    <text evidence="7">Belongs to the TRAFAC class myosin-kinesin ATPase superfamily. Myosin family.</text>
</comment>
<feature type="compositionally biased region" description="Basic and acidic residues" evidence="8">
    <location>
        <begin position="1762"/>
        <end position="1771"/>
    </location>
</feature>
<dbReference type="Pfam" id="PF01843">
    <property type="entry name" value="DIL"/>
    <property type="match status" value="1"/>
</dbReference>
<reference evidence="11" key="1">
    <citation type="submission" date="2020-10" db="EMBL/GenBank/DDBJ databases">
        <title>Unveiling of a novel bifunctional photoreceptor, Dualchrome1, isolated from a cosmopolitan green alga.</title>
        <authorList>
            <person name="Suzuki S."/>
            <person name="Kawachi M."/>
        </authorList>
    </citation>
    <scope>NUCLEOTIDE SEQUENCE</scope>
    <source>
        <strain evidence="11">NIES 2893</strain>
    </source>
</reference>
<evidence type="ECO:0000256" key="6">
    <source>
        <dbReference type="ARBA" id="ARBA00023203"/>
    </source>
</evidence>
<dbReference type="Gene3D" id="3.40.850.10">
    <property type="entry name" value="Kinesin motor domain"/>
    <property type="match status" value="2"/>
</dbReference>
<dbReference type="Gene3D" id="1.10.10.820">
    <property type="match status" value="1"/>
</dbReference>
<evidence type="ECO:0000259" key="9">
    <source>
        <dbReference type="PROSITE" id="PS51126"/>
    </source>
</evidence>
<feature type="compositionally biased region" description="Low complexity" evidence="8">
    <location>
        <begin position="1300"/>
        <end position="1310"/>
    </location>
</feature>
<dbReference type="InterPro" id="IPR036961">
    <property type="entry name" value="Kinesin_motor_dom_sf"/>
</dbReference>
<feature type="compositionally biased region" description="Low complexity" evidence="8">
    <location>
        <begin position="98"/>
        <end position="108"/>
    </location>
</feature>
<evidence type="ECO:0000256" key="5">
    <source>
        <dbReference type="ARBA" id="ARBA00023175"/>
    </source>
</evidence>
<dbReference type="InterPro" id="IPR001609">
    <property type="entry name" value="Myosin_head_motor_dom-like"/>
</dbReference>
<dbReference type="Proteomes" id="UP000660262">
    <property type="component" value="Unassembled WGS sequence"/>
</dbReference>
<dbReference type="EMBL" id="BNJQ01000039">
    <property type="protein sequence ID" value="GHP12205.1"/>
    <property type="molecule type" value="Genomic_DNA"/>
</dbReference>
<accession>A0A830I000</accession>
<dbReference type="GO" id="GO:0051015">
    <property type="term" value="F:actin filament binding"/>
    <property type="evidence" value="ECO:0007669"/>
    <property type="project" value="TreeGrafter"/>
</dbReference>
<name>A0A830I000_9CHLO</name>
<keyword evidence="2 7" id="KW-0067">ATP-binding</keyword>
<dbReference type="InterPro" id="IPR027417">
    <property type="entry name" value="P-loop_NTPase"/>
</dbReference>
<dbReference type="SMART" id="SM00242">
    <property type="entry name" value="MYSc"/>
    <property type="match status" value="1"/>
</dbReference>
<dbReference type="Pfam" id="PF00063">
    <property type="entry name" value="Myosin_head"/>
    <property type="match status" value="1"/>
</dbReference>
<evidence type="ECO:0000256" key="8">
    <source>
        <dbReference type="SAM" id="MobiDB-lite"/>
    </source>
</evidence>
<keyword evidence="5 7" id="KW-0505">Motor protein</keyword>
<dbReference type="GO" id="GO:0005737">
    <property type="term" value="C:cytoplasm"/>
    <property type="evidence" value="ECO:0007669"/>
    <property type="project" value="TreeGrafter"/>
</dbReference>
<feature type="domain" description="Myosin motor" evidence="10">
    <location>
        <begin position="179"/>
        <end position="979"/>
    </location>
</feature>
<dbReference type="Gene3D" id="1.20.58.530">
    <property type="match status" value="1"/>
</dbReference>
<keyword evidence="4 7" id="KW-0518">Myosin</keyword>
<evidence type="ECO:0000259" key="10">
    <source>
        <dbReference type="PROSITE" id="PS51456"/>
    </source>
</evidence>
<keyword evidence="3" id="KW-0175">Coiled coil</keyword>
<feature type="domain" description="Dilute" evidence="9">
    <location>
        <begin position="1519"/>
        <end position="1752"/>
    </location>
</feature>
<dbReference type="GO" id="GO:0016459">
    <property type="term" value="C:myosin complex"/>
    <property type="evidence" value="ECO:0007669"/>
    <property type="project" value="UniProtKB-KW"/>
</dbReference>
<dbReference type="SMART" id="SM00015">
    <property type="entry name" value="IQ"/>
    <property type="match status" value="4"/>
</dbReference>
<feature type="region of interest" description="Actin-binding" evidence="7">
    <location>
        <begin position="834"/>
        <end position="856"/>
    </location>
</feature>
<feature type="region of interest" description="Disordered" evidence="8">
    <location>
        <begin position="1762"/>
        <end position="1788"/>
    </location>
</feature>
<dbReference type="OrthoDB" id="6108017at2759"/>
<feature type="region of interest" description="Disordered" evidence="8">
    <location>
        <begin position="1275"/>
        <end position="1345"/>
    </location>
</feature>
<keyword evidence="6 7" id="KW-0009">Actin-binding</keyword>
<dbReference type="PROSITE" id="PS50096">
    <property type="entry name" value="IQ"/>
    <property type="match status" value="3"/>
</dbReference>
<dbReference type="GO" id="GO:0007015">
    <property type="term" value="P:actin filament organization"/>
    <property type="evidence" value="ECO:0007669"/>
    <property type="project" value="TreeGrafter"/>
</dbReference>
<organism evidence="11 12">
    <name type="scientific">Pycnococcus provasolii</name>
    <dbReference type="NCBI Taxonomy" id="41880"/>
    <lineage>
        <taxon>Eukaryota</taxon>
        <taxon>Viridiplantae</taxon>
        <taxon>Chlorophyta</taxon>
        <taxon>Pseudoscourfieldiophyceae</taxon>
        <taxon>Pseudoscourfieldiales</taxon>
        <taxon>Pycnococcaceae</taxon>
        <taxon>Pycnococcus</taxon>
    </lineage>
</organism>
<dbReference type="GO" id="GO:0005524">
    <property type="term" value="F:ATP binding"/>
    <property type="evidence" value="ECO:0007669"/>
    <property type="project" value="UniProtKB-UniRule"/>
</dbReference>
<evidence type="ECO:0000256" key="4">
    <source>
        <dbReference type="ARBA" id="ARBA00023123"/>
    </source>
</evidence>
<evidence type="ECO:0000313" key="12">
    <source>
        <dbReference type="Proteomes" id="UP000660262"/>
    </source>
</evidence>
<gene>
    <name evidence="11" type="ORF">PPROV_001093300</name>
</gene>
<feature type="compositionally biased region" description="Pro residues" evidence="8">
    <location>
        <begin position="1"/>
        <end position="11"/>
    </location>
</feature>
<evidence type="ECO:0000256" key="2">
    <source>
        <dbReference type="ARBA" id="ARBA00022840"/>
    </source>
</evidence>
<feature type="compositionally biased region" description="Low complexity" evidence="8">
    <location>
        <begin position="60"/>
        <end position="76"/>
    </location>
</feature>
<dbReference type="GO" id="GO:0016020">
    <property type="term" value="C:membrane"/>
    <property type="evidence" value="ECO:0007669"/>
    <property type="project" value="TreeGrafter"/>
</dbReference>
<proteinExistence type="inferred from homology"/>
<evidence type="ECO:0000313" key="11">
    <source>
        <dbReference type="EMBL" id="GHP12205.1"/>
    </source>
</evidence>
<evidence type="ECO:0000256" key="3">
    <source>
        <dbReference type="ARBA" id="ARBA00023054"/>
    </source>
</evidence>
<dbReference type="InterPro" id="IPR000048">
    <property type="entry name" value="IQ_motif_EF-hand-BS"/>
</dbReference>